<dbReference type="Pfam" id="PF07690">
    <property type="entry name" value="MFS_1"/>
    <property type="match status" value="2"/>
</dbReference>
<evidence type="ECO:0000256" key="3">
    <source>
        <dbReference type="SAM" id="Phobius"/>
    </source>
</evidence>
<keyword evidence="3" id="KW-1133">Transmembrane helix</keyword>
<dbReference type="InterPro" id="IPR011701">
    <property type="entry name" value="MFS"/>
</dbReference>
<dbReference type="InterPro" id="IPR020846">
    <property type="entry name" value="MFS_dom"/>
</dbReference>
<dbReference type="PROSITE" id="PS50850">
    <property type="entry name" value="MFS"/>
    <property type="match status" value="1"/>
</dbReference>
<evidence type="ECO:0000256" key="1">
    <source>
        <dbReference type="ARBA" id="ARBA00004141"/>
    </source>
</evidence>
<dbReference type="SUPFAM" id="SSF103473">
    <property type="entry name" value="MFS general substrate transporter"/>
    <property type="match status" value="1"/>
</dbReference>
<evidence type="ECO:0000259" key="4">
    <source>
        <dbReference type="PROSITE" id="PS50850"/>
    </source>
</evidence>
<feature type="transmembrane region" description="Helical" evidence="3">
    <location>
        <begin position="495"/>
        <end position="513"/>
    </location>
</feature>
<dbReference type="GO" id="GO:0016020">
    <property type="term" value="C:membrane"/>
    <property type="evidence" value="ECO:0007669"/>
    <property type="project" value="UniProtKB-SubCell"/>
</dbReference>
<feature type="compositionally biased region" description="Acidic residues" evidence="2">
    <location>
        <begin position="327"/>
        <end position="337"/>
    </location>
</feature>
<dbReference type="Gene3D" id="1.20.1250.20">
    <property type="entry name" value="MFS general substrate transporter like domains"/>
    <property type="match status" value="2"/>
</dbReference>
<feature type="transmembrane region" description="Helical" evidence="3">
    <location>
        <begin position="428"/>
        <end position="453"/>
    </location>
</feature>
<dbReference type="AlphaFoldDB" id="A0A0K8TVE0"/>
<reference evidence="5" key="1">
    <citation type="submission" date="2015-06" db="EMBL/GenBank/DDBJ databases">
        <authorList>
            <person name="Hoefler B.C."/>
            <person name="Straight P.D."/>
        </authorList>
    </citation>
    <scope>NUCLEOTIDE SEQUENCE</scope>
</reference>
<feature type="transmembrane region" description="Helical" evidence="3">
    <location>
        <begin position="519"/>
        <end position="542"/>
    </location>
</feature>
<feature type="transmembrane region" description="Helical" evidence="3">
    <location>
        <begin position="184"/>
        <end position="206"/>
    </location>
</feature>
<dbReference type="FunFam" id="1.20.1250.20:FF:000383">
    <property type="entry name" value="Blast:Monocarboxylate transporter 13"/>
    <property type="match status" value="1"/>
</dbReference>
<feature type="transmembrane region" description="Helical" evidence="3">
    <location>
        <begin position="21"/>
        <end position="40"/>
    </location>
</feature>
<evidence type="ECO:0000313" key="5">
    <source>
        <dbReference type="EMBL" id="JAI18454.1"/>
    </source>
</evidence>
<accession>A0A0K8TVE0</accession>
<dbReference type="InterPro" id="IPR036259">
    <property type="entry name" value="MFS_trans_sf"/>
</dbReference>
<organism evidence="5">
    <name type="scientific">Bactrocera latifrons</name>
    <name type="common">Malaysian fruit fly</name>
    <name type="synonym">Chaetodacus latifrons</name>
    <dbReference type="NCBI Taxonomy" id="174628"/>
    <lineage>
        <taxon>Eukaryota</taxon>
        <taxon>Metazoa</taxon>
        <taxon>Ecdysozoa</taxon>
        <taxon>Arthropoda</taxon>
        <taxon>Hexapoda</taxon>
        <taxon>Insecta</taxon>
        <taxon>Pterygota</taxon>
        <taxon>Neoptera</taxon>
        <taxon>Endopterygota</taxon>
        <taxon>Diptera</taxon>
        <taxon>Brachycera</taxon>
        <taxon>Muscomorpha</taxon>
        <taxon>Tephritoidea</taxon>
        <taxon>Tephritidae</taxon>
        <taxon>Bactrocera</taxon>
        <taxon>Bactrocera</taxon>
    </lineage>
</organism>
<feature type="transmembrane region" description="Helical" evidence="3">
    <location>
        <begin position="152"/>
        <end position="178"/>
    </location>
</feature>
<dbReference type="GO" id="GO:0008028">
    <property type="term" value="F:monocarboxylic acid transmembrane transporter activity"/>
    <property type="evidence" value="ECO:0007669"/>
    <property type="project" value="TreeGrafter"/>
</dbReference>
<dbReference type="PANTHER" id="PTHR11360">
    <property type="entry name" value="MONOCARBOXYLATE TRANSPORTER"/>
    <property type="match status" value="1"/>
</dbReference>
<dbReference type="PANTHER" id="PTHR11360:SF8">
    <property type="entry name" value="BCDNA.LD28120-RELATED"/>
    <property type="match status" value="1"/>
</dbReference>
<feature type="transmembrane region" description="Helical" evidence="3">
    <location>
        <begin position="67"/>
        <end position="87"/>
    </location>
</feature>
<keyword evidence="3" id="KW-0472">Membrane</keyword>
<comment type="subcellular location">
    <subcellularLocation>
        <location evidence="1">Membrane</location>
        <topology evidence="1">Multi-pass membrane protein</topology>
    </subcellularLocation>
</comment>
<feature type="region of interest" description="Disordered" evidence="2">
    <location>
        <begin position="317"/>
        <end position="346"/>
    </location>
</feature>
<feature type="domain" description="Major facilitator superfamily (MFS) profile" evidence="4">
    <location>
        <begin position="427"/>
        <end position="620"/>
    </location>
</feature>
<keyword evidence="3" id="KW-0812">Transmembrane</keyword>
<dbReference type="EMBL" id="GDHF01033860">
    <property type="protein sequence ID" value="JAI18454.1"/>
    <property type="molecule type" value="Transcribed_RNA"/>
</dbReference>
<evidence type="ECO:0000256" key="2">
    <source>
        <dbReference type="SAM" id="MobiDB-lite"/>
    </source>
</evidence>
<proteinExistence type="predicted"/>
<dbReference type="InterPro" id="IPR050327">
    <property type="entry name" value="Proton-linked_MCT"/>
</dbReference>
<feature type="transmembrane region" description="Helical" evidence="3">
    <location>
        <begin position="94"/>
        <end position="118"/>
    </location>
</feature>
<gene>
    <name evidence="5" type="primary">SLC16A9_0</name>
    <name evidence="5" type="ORF">c0_g1_i1</name>
</gene>
<sequence length="620" mass="69528">MPKKHKRRDKSDLGPDFVAPDGGWGWVVCIAAGLSNLAMYPPLQQYGMIYRQRMFNLGFSAKETTTIANIMLSLASLVGIVNGAMFRRFTFRQVAIAGSILIFSGILLSTACTTFWQYVLCVSVIYGIGQGLNVAALSLAVNTYFKNRRRRAFGFMWTITGLGPIIFPHFTTLILIYYGSPGTILIYAGISLNVFLCALTLQPVLWHTSKAPVERELKLQEPVLADSLNTTIQSATTRLEVESECKKSTTELEIEPECKYCQYMKRTSPSVVTTQFDFDDHDLAKSSREFRECEKPLISRANDERETVNLPYTKLEKHTTQKAPIAEAEEDNDEDIKDQEAKENSSAEVNHVLKENFPTEFRCTCAEERALLGDHNSGELKSPTIILVANQENIELLDPKSDTHTDKLTFKQKLVKFFDLDLLKDFTFVNLAMGMTVMMFAEINFSILVPFILDQYGYSNEQISTAMSMQGGMDICVRFLAPIVLERAKNLSNQLLFAFGIIAISLGRLLITLTDSYRFTLALFVLIGFGRGFRTIFSSLIIPSYVPLKRLPAASGLQLVCNTLFTLAVGPILGVITDASSYTMTIHFLNLLTSLALLIWLLEYLLRRMLGKKEKTQTVS</sequence>
<feature type="transmembrane region" description="Helical" evidence="3">
    <location>
        <begin position="124"/>
        <end position="145"/>
    </location>
</feature>
<name>A0A0K8TVE0_BACLA</name>
<feature type="transmembrane region" description="Helical" evidence="3">
    <location>
        <begin position="588"/>
        <end position="606"/>
    </location>
</feature>
<dbReference type="OrthoDB" id="410267at2759"/>
<protein>
    <submittedName>
        <fullName evidence="5">Monocarboxylate transporter 9</fullName>
    </submittedName>
</protein>